<evidence type="ECO:0000313" key="2">
    <source>
        <dbReference type="EMBL" id="PZP55734.1"/>
    </source>
</evidence>
<reference evidence="2 3" key="1">
    <citation type="submission" date="2017-08" db="EMBL/GenBank/DDBJ databases">
        <title>Infants hospitalized years apart are colonized by the same room-sourced microbial strains.</title>
        <authorList>
            <person name="Brooks B."/>
            <person name="Olm M.R."/>
            <person name="Firek B.A."/>
            <person name="Baker R."/>
            <person name="Thomas B.C."/>
            <person name="Morowitz M.J."/>
            <person name="Banfield J.F."/>
        </authorList>
    </citation>
    <scope>NUCLEOTIDE SEQUENCE [LARGE SCALE GENOMIC DNA]</scope>
    <source>
        <strain evidence="2">S2_006_000_R2_64</strain>
    </source>
</reference>
<dbReference type="InterPro" id="IPR018247">
    <property type="entry name" value="EF_Hand_1_Ca_BS"/>
</dbReference>
<dbReference type="AlphaFoldDB" id="A0A2W5FMX8"/>
<evidence type="ECO:0000256" key="1">
    <source>
        <dbReference type="SAM" id="SignalP"/>
    </source>
</evidence>
<accession>A0A2W5FMX8</accession>
<gene>
    <name evidence="2" type="ORF">DI586_05915</name>
</gene>
<proteinExistence type="predicted"/>
<feature type="chain" id="PRO_5016103146" description="TonB C-terminal domain-containing protein" evidence="1">
    <location>
        <begin position="20"/>
        <end position="188"/>
    </location>
</feature>
<dbReference type="Proteomes" id="UP000249739">
    <property type="component" value="Unassembled WGS sequence"/>
</dbReference>
<keyword evidence="1" id="KW-0732">Signal</keyword>
<organism evidence="2 3">
    <name type="scientific">Micavibrio aeruginosavorus</name>
    <dbReference type="NCBI Taxonomy" id="349221"/>
    <lineage>
        <taxon>Bacteria</taxon>
        <taxon>Pseudomonadati</taxon>
        <taxon>Bdellovibrionota</taxon>
        <taxon>Bdellovibrionia</taxon>
        <taxon>Bdellovibrionales</taxon>
        <taxon>Pseudobdellovibrionaceae</taxon>
        <taxon>Micavibrio</taxon>
    </lineage>
</organism>
<name>A0A2W5FMX8_9BACT</name>
<dbReference type="PROSITE" id="PS00018">
    <property type="entry name" value="EF_HAND_1"/>
    <property type="match status" value="1"/>
</dbReference>
<comment type="caution">
    <text evidence="2">The sequence shown here is derived from an EMBL/GenBank/DDBJ whole genome shotgun (WGS) entry which is preliminary data.</text>
</comment>
<sequence length="188" mass="21181">MKKKSLHLSLMFSASLASIGQIDANAGTNPYNRYTSYKDKPTSIHQILKNFQRKYTGKKTAKIPKDVLVVEFARSSEEIQNACTNAIVQPVTRQAKGFGGSAKAWVEYDIDQNGHIQNKEVLAGAWHITDAALTGLSNTLFRPPAINGQRLYCKKVRESLEWYSPGITHWVAIRARANLYKYEEFSGW</sequence>
<feature type="signal peptide" evidence="1">
    <location>
        <begin position="1"/>
        <end position="19"/>
    </location>
</feature>
<dbReference type="EMBL" id="QFOT01000053">
    <property type="protein sequence ID" value="PZP55734.1"/>
    <property type="molecule type" value="Genomic_DNA"/>
</dbReference>
<protein>
    <recommendedName>
        <fullName evidence="4">TonB C-terminal domain-containing protein</fullName>
    </recommendedName>
</protein>
<evidence type="ECO:0000313" key="3">
    <source>
        <dbReference type="Proteomes" id="UP000249739"/>
    </source>
</evidence>
<evidence type="ECO:0008006" key="4">
    <source>
        <dbReference type="Google" id="ProtNLM"/>
    </source>
</evidence>